<dbReference type="InterPro" id="IPR000524">
    <property type="entry name" value="Tscrpt_reg_HTH_GntR"/>
</dbReference>
<keyword evidence="5" id="KW-1185">Reference proteome</keyword>
<evidence type="ECO:0000256" key="1">
    <source>
        <dbReference type="ARBA" id="ARBA00023015"/>
    </source>
</evidence>
<evidence type="ECO:0000256" key="2">
    <source>
        <dbReference type="ARBA" id="ARBA00023125"/>
    </source>
</evidence>
<evidence type="ECO:0000313" key="5">
    <source>
        <dbReference type="Proteomes" id="UP000244729"/>
    </source>
</evidence>
<dbReference type="EMBL" id="CP028913">
    <property type="protein sequence ID" value="AWB94405.1"/>
    <property type="molecule type" value="Genomic_DNA"/>
</dbReference>
<dbReference type="Pfam" id="PF00392">
    <property type="entry name" value="GntR"/>
    <property type="match status" value="1"/>
</dbReference>
<dbReference type="KEGG" id="agm:DCE93_00895"/>
<dbReference type="PROSITE" id="PS50949">
    <property type="entry name" value="HTH_GNTR"/>
    <property type="match status" value="1"/>
</dbReference>
<proteinExistence type="predicted"/>
<reference evidence="4 5" key="1">
    <citation type="submission" date="2018-04" db="EMBL/GenBank/DDBJ databases">
        <authorList>
            <person name="Li J."/>
        </authorList>
    </citation>
    <scope>NUCLEOTIDE SEQUENCE [LARGE SCALE GENOMIC DNA]</scope>
    <source>
        <strain evidence="5">30A</strain>
    </source>
</reference>
<dbReference type="GO" id="GO:0003677">
    <property type="term" value="F:DNA binding"/>
    <property type="evidence" value="ECO:0007669"/>
    <property type="project" value="UniProtKB-KW"/>
</dbReference>
<protein>
    <submittedName>
        <fullName evidence="4">GntR family transcriptional regulator</fullName>
    </submittedName>
</protein>
<organism evidence="4 5">
    <name type="scientific">Agromyces badenianii</name>
    <dbReference type="NCBI Taxonomy" id="2080742"/>
    <lineage>
        <taxon>Bacteria</taxon>
        <taxon>Bacillati</taxon>
        <taxon>Actinomycetota</taxon>
        <taxon>Actinomycetes</taxon>
        <taxon>Micrococcales</taxon>
        <taxon>Microbacteriaceae</taxon>
        <taxon>Agromyces</taxon>
    </lineage>
</organism>
<dbReference type="OrthoDB" id="4307011at2"/>
<dbReference type="AlphaFoldDB" id="A0A2S0WST4"/>
<dbReference type="PANTHER" id="PTHR38445:SF9">
    <property type="entry name" value="HTH-TYPE TRANSCRIPTIONAL REPRESSOR YTRA"/>
    <property type="match status" value="1"/>
</dbReference>
<keyword evidence="2" id="KW-0238">DNA-binding</keyword>
<name>A0A2S0WST4_9MICO</name>
<dbReference type="PANTHER" id="PTHR38445">
    <property type="entry name" value="HTH-TYPE TRANSCRIPTIONAL REPRESSOR YTRA"/>
    <property type="match status" value="1"/>
</dbReference>
<dbReference type="Gene3D" id="1.10.10.10">
    <property type="entry name" value="Winged helix-like DNA-binding domain superfamily/Winged helix DNA-binding domain"/>
    <property type="match status" value="1"/>
</dbReference>
<keyword evidence="1" id="KW-0805">Transcription regulation</keyword>
<dbReference type="GO" id="GO:0003700">
    <property type="term" value="F:DNA-binding transcription factor activity"/>
    <property type="evidence" value="ECO:0007669"/>
    <property type="project" value="InterPro"/>
</dbReference>
<dbReference type="SUPFAM" id="SSF46785">
    <property type="entry name" value="Winged helix' DNA-binding domain"/>
    <property type="match status" value="1"/>
</dbReference>
<dbReference type="CDD" id="cd07377">
    <property type="entry name" value="WHTH_GntR"/>
    <property type="match status" value="1"/>
</dbReference>
<dbReference type="InterPro" id="IPR036390">
    <property type="entry name" value="WH_DNA-bd_sf"/>
</dbReference>
<evidence type="ECO:0000256" key="3">
    <source>
        <dbReference type="ARBA" id="ARBA00023163"/>
    </source>
</evidence>
<evidence type="ECO:0000313" key="4">
    <source>
        <dbReference type="EMBL" id="AWB94405.1"/>
    </source>
</evidence>
<sequence>MPITVDPHDAAPPYEQIRAQVIAAVRNGELVPGTRMPTVRKFAEELGLAANTVARAYRELERDGVIETRGRNGSFVSATGDPTEQQAQLAASAYADRIAQLGLDAEQALAIVRAALRGSS</sequence>
<accession>A0A2S0WST4</accession>
<dbReference type="InterPro" id="IPR036388">
    <property type="entry name" value="WH-like_DNA-bd_sf"/>
</dbReference>
<keyword evidence="3" id="KW-0804">Transcription</keyword>
<dbReference type="SMART" id="SM00345">
    <property type="entry name" value="HTH_GNTR"/>
    <property type="match status" value="1"/>
</dbReference>
<dbReference type="RefSeq" id="WP_108594232.1">
    <property type="nucleotide sequence ID" value="NZ_CP028913.1"/>
</dbReference>
<gene>
    <name evidence="4" type="ORF">DCE93_00895</name>
</gene>
<dbReference type="Proteomes" id="UP000244729">
    <property type="component" value="Chromosome"/>
</dbReference>